<evidence type="ECO:0000256" key="2">
    <source>
        <dbReference type="ARBA" id="ARBA00022679"/>
    </source>
</evidence>
<evidence type="ECO:0000313" key="6">
    <source>
        <dbReference type="Proteomes" id="UP001256673"/>
    </source>
</evidence>
<evidence type="ECO:0000256" key="1">
    <source>
        <dbReference type="ARBA" id="ARBA00022603"/>
    </source>
</evidence>
<dbReference type="SUPFAM" id="SSF53335">
    <property type="entry name" value="S-adenosyl-L-methionine-dependent methyltransferases"/>
    <property type="match status" value="1"/>
</dbReference>
<keyword evidence="2 5" id="KW-0808">Transferase</keyword>
<dbReference type="InterPro" id="IPR041698">
    <property type="entry name" value="Methyltransf_25"/>
</dbReference>
<dbReference type="RefSeq" id="WP_316000755.1">
    <property type="nucleotide sequence ID" value="NZ_JAWDIU010000001.1"/>
</dbReference>
<evidence type="ECO:0000313" key="5">
    <source>
        <dbReference type="EMBL" id="MDU0325984.1"/>
    </source>
</evidence>
<dbReference type="InterPro" id="IPR029063">
    <property type="entry name" value="SAM-dependent_MTases_sf"/>
</dbReference>
<dbReference type="EMBL" id="JAWDIU010000001">
    <property type="protein sequence ID" value="MDU0325984.1"/>
    <property type="molecule type" value="Genomic_DNA"/>
</dbReference>
<accession>A0ABU3RT44</accession>
<dbReference type="PANTHER" id="PTHR43464">
    <property type="entry name" value="METHYLTRANSFERASE"/>
    <property type="match status" value="1"/>
</dbReference>
<dbReference type="GO" id="GO:0008168">
    <property type="term" value="F:methyltransferase activity"/>
    <property type="evidence" value="ECO:0007669"/>
    <property type="project" value="UniProtKB-KW"/>
</dbReference>
<dbReference type="Proteomes" id="UP001256673">
    <property type="component" value="Unassembled WGS sequence"/>
</dbReference>
<name>A0ABU3RT44_9MICO</name>
<reference evidence="5 6" key="1">
    <citation type="submission" date="2023-09" db="EMBL/GenBank/DDBJ databases">
        <title>Microbacterium fusihabitans sp. nov., Microbacterium phycihabitans sp. nov., and Microbacterium cervinum sp. nov., isolated from dried seaweeds of beach.</title>
        <authorList>
            <person name="Lee S.D."/>
        </authorList>
    </citation>
    <scope>NUCLEOTIDE SEQUENCE [LARGE SCALE GENOMIC DNA]</scope>
    <source>
        <strain evidence="5 6">KSW2-21</strain>
    </source>
</reference>
<protein>
    <submittedName>
        <fullName evidence="5">Class I SAM-dependent methyltransferase</fullName>
        <ecNumber evidence="5">2.1.-.-</ecNumber>
    </submittedName>
</protein>
<dbReference type="GO" id="GO:0032259">
    <property type="term" value="P:methylation"/>
    <property type="evidence" value="ECO:0007669"/>
    <property type="project" value="UniProtKB-KW"/>
</dbReference>
<dbReference type="PANTHER" id="PTHR43464:SF19">
    <property type="entry name" value="UBIQUINONE BIOSYNTHESIS O-METHYLTRANSFERASE, MITOCHONDRIAL"/>
    <property type="match status" value="1"/>
</dbReference>
<organism evidence="5 6">
    <name type="scientific">Microbacterium algihabitans</name>
    <dbReference type="NCBI Taxonomy" id="3075992"/>
    <lineage>
        <taxon>Bacteria</taxon>
        <taxon>Bacillati</taxon>
        <taxon>Actinomycetota</taxon>
        <taxon>Actinomycetes</taxon>
        <taxon>Micrococcales</taxon>
        <taxon>Microbacteriaceae</taxon>
        <taxon>Microbacterium</taxon>
    </lineage>
</organism>
<dbReference type="CDD" id="cd02440">
    <property type="entry name" value="AdoMet_MTases"/>
    <property type="match status" value="1"/>
</dbReference>
<proteinExistence type="predicted"/>
<comment type="caution">
    <text evidence="5">The sequence shown here is derived from an EMBL/GenBank/DDBJ whole genome shotgun (WGS) entry which is preliminary data.</text>
</comment>
<evidence type="ECO:0000256" key="3">
    <source>
        <dbReference type="ARBA" id="ARBA00022691"/>
    </source>
</evidence>
<keyword evidence="3" id="KW-0949">S-adenosyl-L-methionine</keyword>
<keyword evidence="6" id="KW-1185">Reference proteome</keyword>
<feature type="domain" description="Methyltransferase" evidence="4">
    <location>
        <begin position="42"/>
        <end position="132"/>
    </location>
</feature>
<dbReference type="Pfam" id="PF13649">
    <property type="entry name" value="Methyltransf_25"/>
    <property type="match status" value="1"/>
</dbReference>
<dbReference type="EC" id="2.1.-.-" evidence="5"/>
<evidence type="ECO:0000259" key="4">
    <source>
        <dbReference type="Pfam" id="PF13649"/>
    </source>
</evidence>
<keyword evidence="1 5" id="KW-0489">Methyltransferase</keyword>
<gene>
    <name evidence="5" type="ORF">RWH43_04355</name>
</gene>
<sequence>MSSTAYDARADEYIAALGSMDAVHPVDRGIVDTWARAVEGPVLDAGCGPGHWTAHLAGRGLDVRGVDLAPRFVTHARAAHPGIRFDLGSIDDLEIPDAALAGVVSWFSTIHHAPADIGTPLREFARVLRPGGTLLLGFFVGATLEPFTHAVAPAWRWPVETLADRLDAAGFDVTETHTRSTRGERPVGAFTCERRAA</sequence>
<dbReference type="Gene3D" id="3.40.50.150">
    <property type="entry name" value="Vaccinia Virus protein VP39"/>
    <property type="match status" value="1"/>
</dbReference>